<dbReference type="SMART" id="SM00132">
    <property type="entry name" value="LIM"/>
    <property type="match status" value="1"/>
</dbReference>
<feature type="region of interest" description="Disordered" evidence="5">
    <location>
        <begin position="1116"/>
        <end position="1171"/>
    </location>
</feature>
<dbReference type="Pfam" id="PF00307">
    <property type="entry name" value="CH"/>
    <property type="match status" value="1"/>
</dbReference>
<dbReference type="GO" id="GO:0030155">
    <property type="term" value="P:regulation of cell adhesion"/>
    <property type="evidence" value="ECO:0007669"/>
    <property type="project" value="InterPro"/>
</dbReference>
<dbReference type="InterPro" id="IPR036034">
    <property type="entry name" value="PDZ_sf"/>
</dbReference>
<gene>
    <name evidence="8" type="ORF">CSKR_106586</name>
</gene>
<keyword evidence="3 4" id="KW-0440">LIM domain</keyword>
<dbReference type="Gene3D" id="2.10.110.10">
    <property type="entry name" value="Cysteine Rich Protein"/>
    <property type="match status" value="1"/>
</dbReference>
<dbReference type="InterPro" id="IPR029978">
    <property type="entry name" value="LMO-7"/>
</dbReference>
<reference evidence="8 9" key="1">
    <citation type="journal article" date="2018" name="Biotechnol. Adv.">
        <title>Improved genomic resources and new bioinformatic workflow for the carcinogenic parasite Clonorchis sinensis: Biotechnological implications.</title>
        <authorList>
            <person name="Wang D."/>
            <person name="Korhonen P.K."/>
            <person name="Gasser R.B."/>
            <person name="Young N.D."/>
        </authorList>
    </citation>
    <scope>NUCLEOTIDE SEQUENCE [LARGE SCALE GENOMIC DNA]</scope>
    <source>
        <strain evidence="8">Cs-k2</strain>
    </source>
</reference>
<evidence type="ECO:0000256" key="1">
    <source>
        <dbReference type="ARBA" id="ARBA00022723"/>
    </source>
</evidence>
<dbReference type="InterPro" id="IPR036872">
    <property type="entry name" value="CH_dom_sf"/>
</dbReference>
<evidence type="ECO:0000256" key="2">
    <source>
        <dbReference type="ARBA" id="ARBA00022833"/>
    </source>
</evidence>
<dbReference type="GO" id="GO:0023051">
    <property type="term" value="P:regulation of signaling"/>
    <property type="evidence" value="ECO:0007669"/>
    <property type="project" value="InterPro"/>
</dbReference>
<feature type="region of interest" description="Disordered" evidence="5">
    <location>
        <begin position="1007"/>
        <end position="1047"/>
    </location>
</feature>
<accession>A0A8T1MQH2</accession>
<feature type="domain" description="Calponin-homology (CH)" evidence="6">
    <location>
        <begin position="21"/>
        <end position="132"/>
    </location>
</feature>
<feature type="compositionally biased region" description="Low complexity" evidence="5">
    <location>
        <begin position="244"/>
        <end position="264"/>
    </location>
</feature>
<organism evidence="8 9">
    <name type="scientific">Clonorchis sinensis</name>
    <name type="common">Chinese liver fluke</name>
    <dbReference type="NCBI Taxonomy" id="79923"/>
    <lineage>
        <taxon>Eukaryota</taxon>
        <taxon>Metazoa</taxon>
        <taxon>Spiralia</taxon>
        <taxon>Lophotrochozoa</taxon>
        <taxon>Platyhelminthes</taxon>
        <taxon>Trematoda</taxon>
        <taxon>Digenea</taxon>
        <taxon>Opisthorchiida</taxon>
        <taxon>Opisthorchiata</taxon>
        <taxon>Opisthorchiidae</taxon>
        <taxon>Clonorchis</taxon>
    </lineage>
</organism>
<evidence type="ECO:0000256" key="3">
    <source>
        <dbReference type="ARBA" id="ARBA00023038"/>
    </source>
</evidence>
<dbReference type="PROSITE" id="PS00478">
    <property type="entry name" value="LIM_DOMAIN_1"/>
    <property type="match status" value="1"/>
</dbReference>
<feature type="domain" description="LIM zinc-binding" evidence="7">
    <location>
        <begin position="1050"/>
        <end position="1116"/>
    </location>
</feature>
<dbReference type="SMART" id="SM00033">
    <property type="entry name" value="CH"/>
    <property type="match status" value="1"/>
</dbReference>
<feature type="region of interest" description="Disordered" evidence="5">
    <location>
        <begin position="835"/>
        <end position="873"/>
    </location>
</feature>
<dbReference type="PANTHER" id="PTHR46767">
    <property type="entry name" value="LIM DOMAIN ONLY PROTEIN 7"/>
    <property type="match status" value="1"/>
</dbReference>
<dbReference type="InterPro" id="IPR001781">
    <property type="entry name" value="Znf_LIM"/>
</dbReference>
<feature type="compositionally biased region" description="Pro residues" evidence="5">
    <location>
        <begin position="809"/>
        <end position="818"/>
    </location>
</feature>
<dbReference type="EMBL" id="NIRI02000042">
    <property type="protein sequence ID" value="KAG5451300.1"/>
    <property type="molecule type" value="Genomic_DNA"/>
</dbReference>
<feature type="compositionally biased region" description="Pro residues" evidence="5">
    <location>
        <begin position="1022"/>
        <end position="1040"/>
    </location>
</feature>
<keyword evidence="9" id="KW-1185">Reference proteome</keyword>
<proteinExistence type="predicted"/>
<dbReference type="SUPFAM" id="SSF47576">
    <property type="entry name" value="Calponin-homology domain, CH-domain"/>
    <property type="match status" value="1"/>
</dbReference>
<feature type="compositionally biased region" description="Polar residues" evidence="5">
    <location>
        <begin position="786"/>
        <end position="802"/>
    </location>
</feature>
<comment type="caution">
    <text evidence="8">The sequence shown here is derived from an EMBL/GenBank/DDBJ whole genome shotgun (WGS) entry which is preliminary data.</text>
</comment>
<feature type="compositionally biased region" description="Polar residues" evidence="5">
    <location>
        <begin position="1161"/>
        <end position="1171"/>
    </location>
</feature>
<protein>
    <submittedName>
        <fullName evidence="8">LIM and calponin domains-containing protein 1</fullName>
    </submittedName>
</protein>
<feature type="non-terminal residue" evidence="8">
    <location>
        <position position="1171"/>
    </location>
</feature>
<dbReference type="AlphaFoldDB" id="A0A8T1MQH2"/>
<dbReference type="Proteomes" id="UP000286415">
    <property type="component" value="Unassembled WGS sequence"/>
</dbReference>
<feature type="compositionally biased region" description="Polar residues" evidence="5">
    <location>
        <begin position="835"/>
        <end position="845"/>
    </location>
</feature>
<feature type="compositionally biased region" description="Polar residues" evidence="5">
    <location>
        <begin position="664"/>
        <end position="676"/>
    </location>
</feature>
<sequence length="1171" mass="128847">MRKETLDGLTDSDHQRYKNAQPAFQATLTWIENILGTSIPSCESYRSIFVTGETLCRLLNAIVPGAIKRINHCPSRASAADNLTLFLSACEEKCGIPQSRLFDIDDFDDIFERRTETHPREEKNVQHAEKVAISLFWLARFADQDPNCAHLPRLDYSAFGGVLPRSLIQNSLSGCVGDGITSRFLRKHQQEDSYLPNGTVDRKSPLTIERHTQPHQFVRPPHRSMGNADSAPQQPVDVTEGTCQNQQSQLAQASSSEPSQANNNGLGDDAWQDDLDAWRERRRKASRMQATKMTSLEEAQVAEEKKKQEAIRDRMRQIKSQRSLSTNCYIPTTDIIRPVPPSSPGMALLTGTGGINVFDFSEETSSLDAELVQPNVDQNDEVIQPVAQKLESSIPYPVDQPDSMGPRPVIEPVNGTTVVSDSKPEVEIFDSGTAVPDSQPKVQPGHSAPHLQTQLVNNIISDVISVDSPQPPQGSAAQNREIAVEPALSRVFSPKEYKEVKIRIHPLMKTSEPRWGLTLRAEGPLDTAPFVVERVKIGSAADVCDVTRGDILVRLNDFELNPIPSLPTESINLSSLDRLLDQLSSENGSVNLCVLRKWSQNEDFSDVELDEESSVGRALPPREVLLSDANESRENISGQKPSAISYDPGTVLISFENERLPVFTQPSNKQQTSQARNFGADSPRMIDNPPLDVSLRNPLSTQILNYSEVSVSNLRTSSQADDSSQSVPVINASHPELTNTQPNYVSLIGESIPEKQIERTILIGQPMVGRPMVEAVPLRRVQDVYSPTLSDASSRNQQQPDSPTLRVSPLPPPPPPLPLHNSETITDSAANSFYSNVQPRSTSNEFLDFPNGRLRQGAQPRTRSIPFLPSPPSPTFLGEFTESGMRPSGHRVSSLNSIIPIVERPRVSSTAIDRSHLAKREFQREKASTLNSAGDPQLANNGFDQAEIQTRAKTTGQKTGDIALRNIPPPSPMAPLLAENRSTLPSEFSLRPPVYDQDRLLGAASDGQMPHARDLSNRRSYAPPPPPSSKSEAPPAPPRVPLNRGVDPKGKCTACTQELGTGALMIIGSMNLCYHLACFVCSWCGVPLNDGLSNAYVRIRMGQLYCQACYPSRHGHETVPQGDSNRRQTTENRAGPVPLRSSMPISCSDRRMRPRGPSSHIGRTQQGESQR</sequence>
<dbReference type="InterPro" id="IPR001715">
    <property type="entry name" value="CH_dom"/>
</dbReference>
<dbReference type="OrthoDB" id="6251168at2759"/>
<evidence type="ECO:0000256" key="4">
    <source>
        <dbReference type="PROSITE-ProRule" id="PRU00125"/>
    </source>
</evidence>
<feature type="region of interest" description="Disordered" evidence="5">
    <location>
        <begin position="212"/>
        <end position="308"/>
    </location>
</feature>
<evidence type="ECO:0000313" key="8">
    <source>
        <dbReference type="EMBL" id="KAG5451300.1"/>
    </source>
</evidence>
<feature type="region of interest" description="Disordered" evidence="5">
    <location>
        <begin position="952"/>
        <end position="977"/>
    </location>
</feature>
<feature type="region of interest" description="Disordered" evidence="5">
    <location>
        <begin position="663"/>
        <end position="692"/>
    </location>
</feature>
<name>A0A8T1MQH2_CLOSI</name>
<feature type="region of interest" description="Disordered" evidence="5">
    <location>
        <begin position="786"/>
        <end position="823"/>
    </location>
</feature>
<dbReference type="Pfam" id="PF00412">
    <property type="entry name" value="LIM"/>
    <property type="match status" value="1"/>
</dbReference>
<keyword evidence="1 4" id="KW-0479">Metal-binding</keyword>
<dbReference type="PANTHER" id="PTHR46767:SF1">
    <property type="entry name" value="LIM DOMAIN ONLY PROTEIN 7"/>
    <property type="match status" value="1"/>
</dbReference>
<evidence type="ECO:0000259" key="6">
    <source>
        <dbReference type="PROSITE" id="PS50021"/>
    </source>
</evidence>
<dbReference type="Gene3D" id="1.10.418.10">
    <property type="entry name" value="Calponin-like domain"/>
    <property type="match status" value="1"/>
</dbReference>
<reference evidence="8 9" key="2">
    <citation type="journal article" date="2021" name="Genomics">
        <title>High-quality reference genome for Clonorchis sinensis.</title>
        <authorList>
            <person name="Young N.D."/>
            <person name="Stroehlein A.J."/>
            <person name="Kinkar L."/>
            <person name="Wang T."/>
            <person name="Sohn W.M."/>
            <person name="Chang B.C.H."/>
            <person name="Kaur P."/>
            <person name="Weisz D."/>
            <person name="Dudchenko O."/>
            <person name="Aiden E.L."/>
            <person name="Korhonen P.K."/>
            <person name="Gasser R.B."/>
        </authorList>
    </citation>
    <scope>NUCLEOTIDE SEQUENCE [LARGE SCALE GENOMIC DNA]</scope>
    <source>
        <strain evidence="8">Cs-k2</strain>
    </source>
</reference>
<evidence type="ECO:0000259" key="7">
    <source>
        <dbReference type="PROSITE" id="PS50023"/>
    </source>
</evidence>
<dbReference type="GO" id="GO:0046872">
    <property type="term" value="F:metal ion binding"/>
    <property type="evidence" value="ECO:0007669"/>
    <property type="project" value="UniProtKB-KW"/>
</dbReference>
<dbReference type="CDD" id="cd08368">
    <property type="entry name" value="LIM"/>
    <property type="match status" value="1"/>
</dbReference>
<dbReference type="PROSITE" id="PS50021">
    <property type="entry name" value="CH"/>
    <property type="match status" value="1"/>
</dbReference>
<evidence type="ECO:0000256" key="5">
    <source>
        <dbReference type="SAM" id="MobiDB-lite"/>
    </source>
</evidence>
<keyword evidence="2 4" id="KW-0862">Zinc</keyword>
<dbReference type="PROSITE" id="PS50023">
    <property type="entry name" value="LIM_DOMAIN_2"/>
    <property type="match status" value="1"/>
</dbReference>
<evidence type="ECO:0000313" key="9">
    <source>
        <dbReference type="Proteomes" id="UP000286415"/>
    </source>
</evidence>
<dbReference type="SUPFAM" id="SSF50156">
    <property type="entry name" value="PDZ domain-like"/>
    <property type="match status" value="1"/>
</dbReference>